<dbReference type="PANTHER" id="PTHR30432">
    <property type="entry name" value="TRANSCRIPTIONAL REGULATOR MODE"/>
    <property type="match status" value="1"/>
</dbReference>
<dbReference type="Pfam" id="PF00126">
    <property type="entry name" value="HTH_1"/>
    <property type="match status" value="1"/>
</dbReference>
<organism evidence="2 3">
    <name type="scientific">Porcincola intestinalis</name>
    <dbReference type="NCBI Taxonomy" id="2606632"/>
    <lineage>
        <taxon>Bacteria</taxon>
        <taxon>Bacillati</taxon>
        <taxon>Bacillota</taxon>
        <taxon>Clostridia</taxon>
        <taxon>Lachnospirales</taxon>
        <taxon>Lachnospiraceae</taxon>
        <taxon>Porcincola</taxon>
    </lineage>
</organism>
<accession>A0A6L5X589</accession>
<feature type="domain" description="HTH lysR-type" evidence="1">
    <location>
        <begin position="69"/>
        <end position="128"/>
    </location>
</feature>
<evidence type="ECO:0000313" key="2">
    <source>
        <dbReference type="EMBL" id="MSS15390.1"/>
    </source>
</evidence>
<comment type="caution">
    <text evidence="2">The sequence shown here is derived from an EMBL/GenBank/DDBJ whole genome shotgun (WGS) entry which is preliminary data.</text>
</comment>
<proteinExistence type="predicted"/>
<dbReference type="GO" id="GO:0003700">
    <property type="term" value="F:DNA-binding transcription factor activity"/>
    <property type="evidence" value="ECO:0007669"/>
    <property type="project" value="InterPro"/>
</dbReference>
<dbReference type="Proteomes" id="UP000481852">
    <property type="component" value="Unassembled WGS sequence"/>
</dbReference>
<evidence type="ECO:0000313" key="3">
    <source>
        <dbReference type="Proteomes" id="UP000481852"/>
    </source>
</evidence>
<dbReference type="EMBL" id="VULZ01000011">
    <property type="protein sequence ID" value="MSS15390.1"/>
    <property type="molecule type" value="Genomic_DNA"/>
</dbReference>
<keyword evidence="3" id="KW-1185">Reference proteome</keyword>
<dbReference type="InterPro" id="IPR000847">
    <property type="entry name" value="LysR_HTH_N"/>
</dbReference>
<name>A0A6L5X589_9FIRM</name>
<dbReference type="InterPro" id="IPR036390">
    <property type="entry name" value="WH_DNA-bd_sf"/>
</dbReference>
<dbReference type="InterPro" id="IPR051815">
    <property type="entry name" value="Molybdate_resp_trans_reg"/>
</dbReference>
<dbReference type="SUPFAM" id="SSF46785">
    <property type="entry name" value="Winged helix' DNA-binding domain"/>
    <property type="match status" value="1"/>
</dbReference>
<dbReference type="InterPro" id="IPR036388">
    <property type="entry name" value="WH-like_DNA-bd_sf"/>
</dbReference>
<reference evidence="2 3" key="1">
    <citation type="submission" date="2019-08" db="EMBL/GenBank/DDBJ databases">
        <title>In-depth cultivation of the pig gut microbiome towards novel bacterial diversity and tailored functional studies.</title>
        <authorList>
            <person name="Wylensek D."/>
            <person name="Hitch T.C.A."/>
            <person name="Clavel T."/>
        </authorList>
    </citation>
    <scope>NUCLEOTIDE SEQUENCE [LARGE SCALE GENOMIC DNA]</scope>
    <source>
        <strain evidence="2 3">Oil+RF-744-WCA-WT-11</strain>
    </source>
</reference>
<dbReference type="PANTHER" id="PTHR30432:SF1">
    <property type="entry name" value="DNA-BINDING TRANSCRIPTIONAL DUAL REGULATOR MODE"/>
    <property type="match status" value="1"/>
</dbReference>
<protein>
    <submittedName>
        <fullName evidence="2">LysR family transcriptional regulator</fullName>
    </submittedName>
</protein>
<dbReference type="Gene3D" id="1.10.10.10">
    <property type="entry name" value="Winged helix-like DNA-binding domain superfamily/Winged helix DNA-binding domain"/>
    <property type="match status" value="1"/>
</dbReference>
<gene>
    <name evidence="2" type="ORF">FYJ35_10135</name>
</gene>
<dbReference type="AlphaFoldDB" id="A0A6L5X589"/>
<evidence type="ECO:0000259" key="1">
    <source>
        <dbReference type="Pfam" id="PF00126"/>
    </source>
</evidence>
<sequence>MVFIPNAGCTAPASLPASRRLSGKDCFDMVEKELPSSILSCKTSYKFSLRDKKTGEVRTFIMGPGLAELLHGVERLGSLRQAAAAMEMSYSKAWTHVRRAEQICGAKLTRPAAGGEGGGGSQLTEEGQWLLDTYDAFVKEADEQVKQLMERYFTRDLPFS</sequence>